<dbReference type="Proteomes" id="UP000076935">
    <property type="component" value="Unassembled WGS sequence"/>
</dbReference>
<reference evidence="1 2" key="1">
    <citation type="submission" date="2016-01" db="EMBL/GenBank/DDBJ databases">
        <title>Investigation of taxonomic status of Bacillus aminovorans.</title>
        <authorList>
            <person name="Verma A."/>
            <person name="Pal Y."/>
            <person name="Krishnamurthi S."/>
        </authorList>
    </citation>
    <scope>NUCLEOTIDE SEQUENCE [LARGE SCALE GENOMIC DNA]</scope>
    <source>
        <strain evidence="1 2">DSM 1314</strain>
    </source>
</reference>
<accession>A0A177L114</accession>
<organism evidence="1 2">
    <name type="scientific">Domibacillus aminovorans</name>
    <dbReference type="NCBI Taxonomy" id="29332"/>
    <lineage>
        <taxon>Bacteria</taxon>
        <taxon>Bacillati</taxon>
        <taxon>Bacillota</taxon>
        <taxon>Bacilli</taxon>
        <taxon>Bacillales</taxon>
        <taxon>Bacillaceae</taxon>
        <taxon>Domibacillus</taxon>
    </lineage>
</organism>
<gene>
    <name evidence="1" type="ORF">AWH49_04575</name>
</gene>
<dbReference type="AlphaFoldDB" id="A0A177L114"/>
<name>A0A177L114_9BACI</name>
<sequence length="86" mass="9545">MGALSAGVPLRDMLMPFSLMGFDTLLTCKPNLDHYTIYILWAKGITGLVCLKQNLYLDSLKAVTTETSTRLPMQRVPKQASCFTGF</sequence>
<keyword evidence="2" id="KW-1185">Reference proteome</keyword>
<protein>
    <submittedName>
        <fullName evidence="1">Uncharacterized protein</fullName>
    </submittedName>
</protein>
<dbReference type="EMBL" id="LQWY01000067">
    <property type="protein sequence ID" value="OAH58945.1"/>
    <property type="molecule type" value="Genomic_DNA"/>
</dbReference>
<comment type="caution">
    <text evidence="1">The sequence shown here is derived from an EMBL/GenBank/DDBJ whole genome shotgun (WGS) entry which is preliminary data.</text>
</comment>
<proteinExistence type="predicted"/>
<evidence type="ECO:0000313" key="1">
    <source>
        <dbReference type="EMBL" id="OAH58945.1"/>
    </source>
</evidence>
<evidence type="ECO:0000313" key="2">
    <source>
        <dbReference type="Proteomes" id="UP000076935"/>
    </source>
</evidence>